<name>A0A0D5YQ51_9FLAO</name>
<dbReference type="Proteomes" id="UP000032726">
    <property type="component" value="Chromosome"/>
</dbReference>
<dbReference type="RefSeq" id="WP_045800809.1">
    <property type="nucleotide sequence ID" value="NZ_CP011071.1"/>
</dbReference>
<evidence type="ECO:0000256" key="1">
    <source>
        <dbReference type="ARBA" id="ARBA00022603"/>
    </source>
</evidence>
<sequence length="179" mass="20222">MRIISGKYRGKCLVAPKRLPVRPTTDMAKEGLFNILNNRYFFNELNVLDLFTGTGNISYEFASRGVLHITAVDQNAHCVRFVAQTAASLGSEIKTVKSDALRFLHDTGQTFDIIFADPPYAFTAKECEKIVEAIFKKDLLSQDGLLIIEHAPQTDLCYLPHFQESRKYGSSVFSFFGWE</sequence>
<proteinExistence type="predicted"/>
<dbReference type="PROSITE" id="PS00092">
    <property type="entry name" value="N6_MTASE"/>
    <property type="match status" value="1"/>
</dbReference>
<dbReference type="InterPro" id="IPR004398">
    <property type="entry name" value="RNA_MeTrfase_RsmD"/>
</dbReference>
<organism evidence="3 4">
    <name type="scientific">Flagellimonas lutaonensis</name>
    <dbReference type="NCBI Taxonomy" id="516051"/>
    <lineage>
        <taxon>Bacteria</taxon>
        <taxon>Pseudomonadati</taxon>
        <taxon>Bacteroidota</taxon>
        <taxon>Flavobacteriia</taxon>
        <taxon>Flavobacteriales</taxon>
        <taxon>Flavobacteriaceae</taxon>
        <taxon>Flagellimonas</taxon>
    </lineage>
</organism>
<dbReference type="PIRSF" id="PIRSF004553">
    <property type="entry name" value="CHP00095"/>
    <property type="match status" value="1"/>
</dbReference>
<dbReference type="SUPFAM" id="SSF53335">
    <property type="entry name" value="S-adenosyl-L-methionine-dependent methyltransferases"/>
    <property type="match status" value="1"/>
</dbReference>
<dbReference type="GO" id="GO:0008168">
    <property type="term" value="F:methyltransferase activity"/>
    <property type="evidence" value="ECO:0007669"/>
    <property type="project" value="UniProtKB-KW"/>
</dbReference>
<protein>
    <submittedName>
        <fullName evidence="3">RNA methyltransferase, RsmD family</fullName>
    </submittedName>
</protein>
<keyword evidence="1 3" id="KW-0489">Methyltransferase</keyword>
<dbReference type="InterPro" id="IPR029063">
    <property type="entry name" value="SAM-dependent_MTases_sf"/>
</dbReference>
<dbReference type="PATRIC" id="fig|516051.4.peg.312"/>
<dbReference type="Gene3D" id="3.40.50.150">
    <property type="entry name" value="Vaccinia Virus protein VP39"/>
    <property type="match status" value="1"/>
</dbReference>
<dbReference type="InterPro" id="IPR002052">
    <property type="entry name" value="DNA_methylase_N6_adenine_CS"/>
</dbReference>
<dbReference type="PANTHER" id="PTHR43542:SF1">
    <property type="entry name" value="METHYLTRANSFERASE"/>
    <property type="match status" value="1"/>
</dbReference>
<evidence type="ECO:0000256" key="2">
    <source>
        <dbReference type="ARBA" id="ARBA00022679"/>
    </source>
</evidence>
<dbReference type="OrthoDB" id="9803017at2"/>
<gene>
    <name evidence="3" type="ORF">VC82_300</name>
</gene>
<dbReference type="Pfam" id="PF03602">
    <property type="entry name" value="Cons_hypoth95"/>
    <property type="match status" value="1"/>
</dbReference>
<accession>A0A0D5YQ51</accession>
<keyword evidence="2 3" id="KW-0808">Transferase</keyword>
<dbReference type="AlphaFoldDB" id="A0A0D5YQ51"/>
<evidence type="ECO:0000313" key="3">
    <source>
        <dbReference type="EMBL" id="AKA33986.1"/>
    </source>
</evidence>
<dbReference type="CDD" id="cd02440">
    <property type="entry name" value="AdoMet_MTases"/>
    <property type="match status" value="1"/>
</dbReference>
<reference evidence="3 4" key="1">
    <citation type="submission" date="2015-03" db="EMBL/GenBank/DDBJ databases">
        <title>Complete genome sequence of Muricauda lutaonensis CC-HSB-11T, isolated from a coastal hot spring.</title>
        <authorList>
            <person name="Kim K.M."/>
        </authorList>
    </citation>
    <scope>NUCLEOTIDE SEQUENCE [LARGE SCALE GENOMIC DNA]</scope>
    <source>
        <strain evidence="3 4">CC-HSB-11</strain>
    </source>
</reference>
<dbReference type="STRING" id="516051.VC82_300"/>
<keyword evidence="4" id="KW-1185">Reference proteome</keyword>
<dbReference type="GO" id="GO:0031167">
    <property type="term" value="P:rRNA methylation"/>
    <property type="evidence" value="ECO:0007669"/>
    <property type="project" value="InterPro"/>
</dbReference>
<dbReference type="HOGENOM" id="CLU_075826_0_2_10"/>
<dbReference type="KEGG" id="mlt:VC82_300"/>
<dbReference type="PANTHER" id="PTHR43542">
    <property type="entry name" value="METHYLTRANSFERASE"/>
    <property type="match status" value="1"/>
</dbReference>
<dbReference type="GO" id="GO:0003676">
    <property type="term" value="F:nucleic acid binding"/>
    <property type="evidence" value="ECO:0007669"/>
    <property type="project" value="InterPro"/>
</dbReference>
<dbReference type="EMBL" id="CP011071">
    <property type="protein sequence ID" value="AKA33986.1"/>
    <property type="molecule type" value="Genomic_DNA"/>
</dbReference>
<evidence type="ECO:0000313" key="4">
    <source>
        <dbReference type="Proteomes" id="UP000032726"/>
    </source>
</evidence>